<evidence type="ECO:0000259" key="4">
    <source>
        <dbReference type="Pfam" id="PF00732"/>
    </source>
</evidence>
<dbReference type="InterPro" id="IPR000172">
    <property type="entry name" value="GMC_OxRdtase_N"/>
</dbReference>
<dbReference type="InterPro" id="IPR036188">
    <property type="entry name" value="FAD/NAD-bd_sf"/>
</dbReference>
<comment type="caution">
    <text evidence="5">The sequence shown here is derived from an EMBL/GenBank/DDBJ whole genome shotgun (WGS) entry which is preliminary data.</text>
</comment>
<dbReference type="GeneID" id="81362985"/>
<dbReference type="EMBL" id="JAPQKI010000011">
    <property type="protein sequence ID" value="KAJ5082472.1"/>
    <property type="molecule type" value="Genomic_DNA"/>
</dbReference>
<keyword evidence="3" id="KW-0134">Cell wall</keyword>
<dbReference type="Pfam" id="PF00732">
    <property type="entry name" value="GMC_oxred_N"/>
    <property type="match status" value="1"/>
</dbReference>
<evidence type="ECO:0000256" key="1">
    <source>
        <dbReference type="ARBA" id="ARBA00004191"/>
    </source>
</evidence>
<dbReference type="PANTHER" id="PTHR11552:SF123">
    <property type="entry name" value="GMC OXIDOREDUCTASE (AFU_ORTHOLOGUE AFUA_2G01770)-RELATED"/>
    <property type="match status" value="1"/>
</dbReference>
<dbReference type="GO" id="GO:0016614">
    <property type="term" value="F:oxidoreductase activity, acting on CH-OH group of donors"/>
    <property type="evidence" value="ECO:0007669"/>
    <property type="project" value="InterPro"/>
</dbReference>
<proteinExistence type="inferred from homology"/>
<keyword evidence="3" id="KW-0964">Secreted</keyword>
<dbReference type="InterPro" id="IPR012132">
    <property type="entry name" value="GMC_OxRdtase"/>
</dbReference>
<sequence>MNSAMDPSSYDYVIAGGGLAGCTIASRLKQKLPSASILLIEAGEDQINHPLTGKPLAGVRLHHSELDWDLRTKAILIVNIRCGNQCEPLGKALAFLTILIPTAAIPSASLSGLKTTTKDAGSLPTESITSRVLILRQKLASPELLFLKTPNGAELEDGRRVFAEKEVILSCGVYHSPQIFLLSGIGPASELQKHSIVQLVDSPEVGRNFHDHLAVPVVWKLKSREHGLLMSTLLSNPAMGLGLPIDWMILDGLDSATIRRAIDGADESSKYLLDPQNAFTSRPVQPLPEWTFLWTERILRQWFLACSRPHEEESLASENPLDSPVVDPNYYATEIDRVVTRAGMKTALRVYTETEALKDILDCEVPPEGFQFVLIPLTRSWMPVFGAWGLPSSTQAAAVPWERLWTPNCELMALKAYE</sequence>
<feature type="domain" description="Glucose-methanol-choline oxidoreductase N-terminal" evidence="4">
    <location>
        <begin position="159"/>
        <end position="213"/>
    </location>
</feature>
<reference evidence="5" key="2">
    <citation type="journal article" date="2023" name="IMA Fungus">
        <title>Comparative genomic study of the Penicillium genus elucidates a diverse pangenome and 15 lateral gene transfer events.</title>
        <authorList>
            <person name="Petersen C."/>
            <person name="Sorensen T."/>
            <person name="Nielsen M.R."/>
            <person name="Sondergaard T.E."/>
            <person name="Sorensen J.L."/>
            <person name="Fitzpatrick D.A."/>
            <person name="Frisvad J.C."/>
            <person name="Nielsen K.L."/>
        </authorList>
    </citation>
    <scope>NUCLEOTIDE SEQUENCE</scope>
    <source>
        <strain evidence="5">IBT 30761</strain>
    </source>
</reference>
<dbReference type="PANTHER" id="PTHR11552">
    <property type="entry name" value="GLUCOSE-METHANOL-CHOLINE GMC OXIDOREDUCTASE"/>
    <property type="match status" value="1"/>
</dbReference>
<dbReference type="OrthoDB" id="269227at2759"/>
<dbReference type="AlphaFoldDB" id="A0A9W9JVB0"/>
<dbReference type="PIRSF" id="PIRSF000137">
    <property type="entry name" value="Alcohol_oxidase"/>
    <property type="match status" value="1"/>
</dbReference>
<dbReference type="RefSeq" id="XP_056468994.1">
    <property type="nucleotide sequence ID" value="XM_056624006.1"/>
</dbReference>
<dbReference type="Gene3D" id="3.30.560.10">
    <property type="entry name" value="Glucose Oxidase, domain 3"/>
    <property type="match status" value="3"/>
</dbReference>
<organism evidence="5 6">
    <name type="scientific">Penicillium argentinense</name>
    <dbReference type="NCBI Taxonomy" id="1131581"/>
    <lineage>
        <taxon>Eukaryota</taxon>
        <taxon>Fungi</taxon>
        <taxon>Dikarya</taxon>
        <taxon>Ascomycota</taxon>
        <taxon>Pezizomycotina</taxon>
        <taxon>Eurotiomycetes</taxon>
        <taxon>Eurotiomycetidae</taxon>
        <taxon>Eurotiales</taxon>
        <taxon>Aspergillaceae</taxon>
        <taxon>Penicillium</taxon>
    </lineage>
</organism>
<comment type="similarity">
    <text evidence="2">Belongs to the GMC oxidoreductase family.</text>
</comment>
<comment type="subcellular location">
    <subcellularLocation>
        <location evidence="1">Secreted</location>
        <location evidence="1">Cell wall</location>
    </subcellularLocation>
</comment>
<name>A0A9W9JVB0_9EURO</name>
<evidence type="ECO:0000313" key="6">
    <source>
        <dbReference type="Proteomes" id="UP001149074"/>
    </source>
</evidence>
<gene>
    <name evidence="5" type="ORF">N7532_011515</name>
</gene>
<keyword evidence="6" id="KW-1185">Reference proteome</keyword>
<dbReference type="Gene3D" id="3.50.50.60">
    <property type="entry name" value="FAD/NAD(P)-binding domain"/>
    <property type="match status" value="2"/>
</dbReference>
<reference evidence="5" key="1">
    <citation type="submission" date="2022-11" db="EMBL/GenBank/DDBJ databases">
        <authorList>
            <person name="Petersen C."/>
        </authorList>
    </citation>
    <scope>NUCLEOTIDE SEQUENCE</scope>
    <source>
        <strain evidence="5">IBT 30761</strain>
    </source>
</reference>
<accession>A0A9W9JVB0</accession>
<protein>
    <recommendedName>
        <fullName evidence="4">Glucose-methanol-choline oxidoreductase N-terminal domain-containing protein</fullName>
    </recommendedName>
</protein>
<evidence type="ECO:0000256" key="2">
    <source>
        <dbReference type="ARBA" id="ARBA00010790"/>
    </source>
</evidence>
<dbReference type="SUPFAM" id="SSF54373">
    <property type="entry name" value="FAD-linked reductases, C-terminal domain"/>
    <property type="match status" value="1"/>
</dbReference>
<evidence type="ECO:0000313" key="5">
    <source>
        <dbReference type="EMBL" id="KAJ5082472.1"/>
    </source>
</evidence>
<dbReference type="SUPFAM" id="SSF51905">
    <property type="entry name" value="FAD/NAD(P)-binding domain"/>
    <property type="match status" value="1"/>
</dbReference>
<dbReference type="GO" id="GO:0050660">
    <property type="term" value="F:flavin adenine dinucleotide binding"/>
    <property type="evidence" value="ECO:0007669"/>
    <property type="project" value="InterPro"/>
</dbReference>
<evidence type="ECO:0000256" key="3">
    <source>
        <dbReference type="ARBA" id="ARBA00022512"/>
    </source>
</evidence>
<dbReference type="Proteomes" id="UP001149074">
    <property type="component" value="Unassembled WGS sequence"/>
</dbReference>